<proteinExistence type="predicted"/>
<feature type="signal peptide" evidence="1">
    <location>
        <begin position="1"/>
        <end position="22"/>
    </location>
</feature>
<accession>A0AAD4MX86</accession>
<dbReference type="AlphaFoldDB" id="A0AAD4MX86"/>
<gene>
    <name evidence="2" type="ORF">DdX_12708</name>
</gene>
<dbReference type="EMBL" id="JAKKPZ010000044">
    <property type="protein sequence ID" value="KAI1706925.1"/>
    <property type="molecule type" value="Genomic_DNA"/>
</dbReference>
<name>A0AAD4MX86_9BILA</name>
<evidence type="ECO:0000313" key="2">
    <source>
        <dbReference type="EMBL" id="KAI1706925.1"/>
    </source>
</evidence>
<protein>
    <submittedName>
        <fullName evidence="2">Uncharacterized protein</fullName>
    </submittedName>
</protein>
<sequence length="235" mass="27460">MWINLLIFLNVFVAIIIPLALANDEAKPEKTESKTDIIEEAQKIAKKYVKERGVTKLPNVKNSPYYSNISTLTDIIRIVFKKPTEVKDKGWKSYIWTYRHSDYNFNINPLMDKKISTIVLNLARQIAEEHPVANSEAMPFNKKFKEYIGRDAIKKGLYSLQKIQKSKSIERQTRSEKIREMRAKLKPIAKELLETHKIVEQLHTQDAFLSEMEKLKEAIGEEDEHIDEKRAEEKE</sequence>
<reference evidence="2" key="1">
    <citation type="submission" date="2022-01" db="EMBL/GenBank/DDBJ databases">
        <title>Genome Sequence Resource for Two Populations of Ditylenchus destructor, the Migratory Endoparasitic Phytonematode.</title>
        <authorList>
            <person name="Zhang H."/>
            <person name="Lin R."/>
            <person name="Xie B."/>
        </authorList>
    </citation>
    <scope>NUCLEOTIDE SEQUENCE</scope>
    <source>
        <strain evidence="2">BazhouSP</strain>
    </source>
</reference>
<keyword evidence="3" id="KW-1185">Reference proteome</keyword>
<feature type="chain" id="PRO_5042289692" evidence="1">
    <location>
        <begin position="23"/>
        <end position="235"/>
    </location>
</feature>
<dbReference type="Proteomes" id="UP001201812">
    <property type="component" value="Unassembled WGS sequence"/>
</dbReference>
<evidence type="ECO:0000256" key="1">
    <source>
        <dbReference type="SAM" id="SignalP"/>
    </source>
</evidence>
<organism evidence="2 3">
    <name type="scientific">Ditylenchus destructor</name>
    <dbReference type="NCBI Taxonomy" id="166010"/>
    <lineage>
        <taxon>Eukaryota</taxon>
        <taxon>Metazoa</taxon>
        <taxon>Ecdysozoa</taxon>
        <taxon>Nematoda</taxon>
        <taxon>Chromadorea</taxon>
        <taxon>Rhabditida</taxon>
        <taxon>Tylenchina</taxon>
        <taxon>Tylenchomorpha</taxon>
        <taxon>Sphaerularioidea</taxon>
        <taxon>Anguinidae</taxon>
        <taxon>Anguininae</taxon>
        <taxon>Ditylenchus</taxon>
    </lineage>
</organism>
<keyword evidence="1" id="KW-0732">Signal</keyword>
<comment type="caution">
    <text evidence="2">The sequence shown here is derived from an EMBL/GenBank/DDBJ whole genome shotgun (WGS) entry which is preliminary data.</text>
</comment>
<evidence type="ECO:0000313" key="3">
    <source>
        <dbReference type="Proteomes" id="UP001201812"/>
    </source>
</evidence>